<dbReference type="Pfam" id="PF00248">
    <property type="entry name" value="Aldo_ket_red"/>
    <property type="match status" value="1"/>
</dbReference>
<sequence length="324" mass="35507">MQYHYLGSTGIQVSQLCMGTMTFGNEADPRESAALFHRCRDAGINTFDCANVYSKGSAEEILGQLIAGCRDELIITSKGWGQMGTDINARGSSRRNLTASVEASLKRLRTSWIDIYFLHRFDPHTSLEETLSALDDLVRQGKIRYIGASNFAAWQVATALGVSARHDWPGFVCIQPMYNLVKRQAEVEILPHAEAAGLGVFSYNPLGGGLLTGKYGQSIEPSEHRLGRLASYGRRYGDEWMLAAAVKYVDFARSNGYNPVSLAVAWAAAHPAITAPIIGARNTVQLEDSLNALEIDMTEELYHRLAALTPTPPPATDRTDDIKP</sequence>
<accession>A0A1M5T7A8</accession>
<dbReference type="AlphaFoldDB" id="A0A1M5T7A8"/>
<keyword evidence="1" id="KW-0560">Oxidoreductase</keyword>
<dbReference type="CDD" id="cd19087">
    <property type="entry name" value="AKR_AKR12A1_B1_C1"/>
    <property type="match status" value="1"/>
</dbReference>
<dbReference type="PANTHER" id="PTHR43364:SF4">
    <property type="entry name" value="NAD(P)-LINKED OXIDOREDUCTASE SUPERFAMILY PROTEIN"/>
    <property type="match status" value="1"/>
</dbReference>
<dbReference type="SUPFAM" id="SSF51430">
    <property type="entry name" value="NAD(P)-linked oxidoreductase"/>
    <property type="match status" value="1"/>
</dbReference>
<reference evidence="3 4" key="1">
    <citation type="submission" date="2016-11" db="EMBL/GenBank/DDBJ databases">
        <authorList>
            <person name="Jaros S."/>
            <person name="Januszkiewicz K."/>
            <person name="Wedrychowicz H."/>
        </authorList>
    </citation>
    <scope>NUCLEOTIDE SEQUENCE [LARGE SCALE GENOMIC DNA]</scope>
    <source>
        <strain evidence="3 4">DSM 9705</strain>
    </source>
</reference>
<dbReference type="OrthoDB" id="5328358at2"/>
<dbReference type="PANTHER" id="PTHR43364">
    <property type="entry name" value="NADH-SPECIFIC METHYLGLYOXAL REDUCTASE-RELATED"/>
    <property type="match status" value="1"/>
</dbReference>
<dbReference type="Gene3D" id="3.20.20.100">
    <property type="entry name" value="NADP-dependent oxidoreductase domain"/>
    <property type="match status" value="1"/>
</dbReference>
<dbReference type="Proteomes" id="UP000184139">
    <property type="component" value="Unassembled WGS sequence"/>
</dbReference>
<evidence type="ECO:0000313" key="3">
    <source>
        <dbReference type="EMBL" id="SHH46631.1"/>
    </source>
</evidence>
<dbReference type="GO" id="GO:0016491">
    <property type="term" value="F:oxidoreductase activity"/>
    <property type="evidence" value="ECO:0007669"/>
    <property type="project" value="UniProtKB-KW"/>
</dbReference>
<proteinExistence type="predicted"/>
<dbReference type="InterPro" id="IPR023210">
    <property type="entry name" value="NADP_OxRdtase_dom"/>
</dbReference>
<evidence type="ECO:0000313" key="4">
    <source>
        <dbReference type="Proteomes" id="UP000184139"/>
    </source>
</evidence>
<protein>
    <submittedName>
        <fullName evidence="3">Predicted oxidoreductase</fullName>
    </submittedName>
</protein>
<feature type="domain" description="NADP-dependent oxidoreductase" evidence="2">
    <location>
        <begin position="16"/>
        <end position="307"/>
    </location>
</feature>
<evidence type="ECO:0000256" key="1">
    <source>
        <dbReference type="ARBA" id="ARBA00023002"/>
    </source>
</evidence>
<dbReference type="FunFam" id="3.20.20.100:FF:000004">
    <property type="entry name" value="Oxidoreductase, aldo/keto reductase"/>
    <property type="match status" value="1"/>
</dbReference>
<name>A0A1M5T7A8_9BACT</name>
<dbReference type="GO" id="GO:0005829">
    <property type="term" value="C:cytosol"/>
    <property type="evidence" value="ECO:0007669"/>
    <property type="project" value="UniProtKB-ARBA"/>
</dbReference>
<gene>
    <name evidence="3" type="ORF">SAMN02745124_00639</name>
</gene>
<dbReference type="InterPro" id="IPR050523">
    <property type="entry name" value="AKR_Detox_Biosynth"/>
</dbReference>
<organism evidence="3 4">
    <name type="scientific">Desulfofustis glycolicus DSM 9705</name>
    <dbReference type="NCBI Taxonomy" id="1121409"/>
    <lineage>
        <taxon>Bacteria</taxon>
        <taxon>Pseudomonadati</taxon>
        <taxon>Thermodesulfobacteriota</taxon>
        <taxon>Desulfobulbia</taxon>
        <taxon>Desulfobulbales</taxon>
        <taxon>Desulfocapsaceae</taxon>
        <taxon>Desulfofustis</taxon>
    </lineage>
</organism>
<dbReference type="EMBL" id="FQXS01000002">
    <property type="protein sequence ID" value="SHH46631.1"/>
    <property type="molecule type" value="Genomic_DNA"/>
</dbReference>
<evidence type="ECO:0000259" key="2">
    <source>
        <dbReference type="Pfam" id="PF00248"/>
    </source>
</evidence>
<dbReference type="STRING" id="1121409.SAMN02745124_00639"/>
<dbReference type="InterPro" id="IPR036812">
    <property type="entry name" value="NAD(P)_OxRdtase_dom_sf"/>
</dbReference>
<keyword evidence="4" id="KW-1185">Reference proteome</keyword>
<dbReference type="RefSeq" id="WP_073373365.1">
    <property type="nucleotide sequence ID" value="NZ_FQXS01000002.1"/>
</dbReference>